<dbReference type="InterPro" id="IPR027417">
    <property type="entry name" value="P-loop_NTPase"/>
</dbReference>
<evidence type="ECO:0000256" key="4">
    <source>
        <dbReference type="ARBA" id="ARBA00022475"/>
    </source>
</evidence>
<evidence type="ECO:0000256" key="7">
    <source>
        <dbReference type="ARBA" id="ARBA00023136"/>
    </source>
</evidence>
<dbReference type="GO" id="GO:0005886">
    <property type="term" value="C:plasma membrane"/>
    <property type="evidence" value="ECO:0007669"/>
    <property type="project" value="UniProtKB-SubCell"/>
</dbReference>
<organism evidence="9 10">
    <name type="scientific">Palleronia sediminis</name>
    <dbReference type="NCBI Taxonomy" id="2547833"/>
    <lineage>
        <taxon>Bacteria</taxon>
        <taxon>Pseudomonadati</taxon>
        <taxon>Pseudomonadota</taxon>
        <taxon>Alphaproteobacteria</taxon>
        <taxon>Rhodobacterales</taxon>
        <taxon>Roseobacteraceae</taxon>
        <taxon>Palleronia</taxon>
    </lineage>
</organism>
<dbReference type="GO" id="GO:0015833">
    <property type="term" value="P:peptide transport"/>
    <property type="evidence" value="ECO:0007669"/>
    <property type="project" value="InterPro"/>
</dbReference>
<dbReference type="GO" id="GO:0005524">
    <property type="term" value="F:ATP binding"/>
    <property type="evidence" value="ECO:0007669"/>
    <property type="project" value="UniProtKB-KW"/>
</dbReference>
<keyword evidence="7" id="KW-0472">Membrane</keyword>
<dbReference type="InterPro" id="IPR003593">
    <property type="entry name" value="AAA+_ATPase"/>
</dbReference>
<dbReference type="GO" id="GO:0016887">
    <property type="term" value="F:ATP hydrolysis activity"/>
    <property type="evidence" value="ECO:0007669"/>
    <property type="project" value="InterPro"/>
</dbReference>
<dbReference type="Gene3D" id="3.40.50.300">
    <property type="entry name" value="P-loop containing nucleotide triphosphate hydrolases"/>
    <property type="match status" value="2"/>
</dbReference>
<evidence type="ECO:0000256" key="5">
    <source>
        <dbReference type="ARBA" id="ARBA00022741"/>
    </source>
</evidence>
<dbReference type="SUPFAM" id="SSF52540">
    <property type="entry name" value="P-loop containing nucleoside triphosphate hydrolases"/>
    <property type="match status" value="2"/>
</dbReference>
<dbReference type="CDD" id="cd03257">
    <property type="entry name" value="ABC_NikE_OppD_transporters"/>
    <property type="match status" value="2"/>
</dbReference>
<dbReference type="PROSITE" id="PS50893">
    <property type="entry name" value="ABC_TRANSPORTER_2"/>
    <property type="match status" value="2"/>
</dbReference>
<dbReference type="PANTHER" id="PTHR43297:SF2">
    <property type="entry name" value="DIPEPTIDE TRANSPORT ATP-BINDING PROTEIN DPPD"/>
    <property type="match status" value="1"/>
</dbReference>
<comment type="subcellular location">
    <subcellularLocation>
        <location evidence="1">Cell inner membrane</location>
        <topology evidence="1">Peripheral membrane protein</topology>
    </subcellularLocation>
</comment>
<keyword evidence="6 9" id="KW-0067">ATP-binding</keyword>
<dbReference type="Pfam" id="PF08352">
    <property type="entry name" value="oligo_HPY"/>
    <property type="match status" value="2"/>
</dbReference>
<dbReference type="AlphaFoldDB" id="A0A4R6A3D5"/>
<dbReference type="PANTHER" id="PTHR43297">
    <property type="entry name" value="OLIGOPEPTIDE TRANSPORT ATP-BINDING PROTEIN APPD"/>
    <property type="match status" value="1"/>
</dbReference>
<reference evidence="9 10" key="1">
    <citation type="submission" date="2019-03" db="EMBL/GenBank/DDBJ databases">
        <title>Primorskyibacter sp. SS33 isolated from sediments.</title>
        <authorList>
            <person name="Xunke S."/>
        </authorList>
    </citation>
    <scope>NUCLEOTIDE SEQUENCE [LARGE SCALE GENOMIC DNA]</scope>
    <source>
        <strain evidence="9 10">SS33</strain>
    </source>
</reference>
<keyword evidence="3" id="KW-0813">Transport</keyword>
<feature type="domain" description="ABC transporter" evidence="8">
    <location>
        <begin position="16"/>
        <end position="267"/>
    </location>
</feature>
<dbReference type="Pfam" id="PF00005">
    <property type="entry name" value="ABC_tran"/>
    <property type="match status" value="2"/>
</dbReference>
<dbReference type="FunFam" id="3.40.50.300:FF:000016">
    <property type="entry name" value="Oligopeptide ABC transporter ATP-binding component"/>
    <property type="match status" value="2"/>
</dbReference>
<evidence type="ECO:0000256" key="3">
    <source>
        <dbReference type="ARBA" id="ARBA00022448"/>
    </source>
</evidence>
<keyword evidence="5" id="KW-0547">Nucleotide-binding</keyword>
<dbReference type="GO" id="GO:0055085">
    <property type="term" value="P:transmembrane transport"/>
    <property type="evidence" value="ECO:0007669"/>
    <property type="project" value="UniProtKB-ARBA"/>
</dbReference>
<dbReference type="EMBL" id="SNAA01000014">
    <property type="protein sequence ID" value="TDL78100.1"/>
    <property type="molecule type" value="Genomic_DNA"/>
</dbReference>
<dbReference type="NCBIfam" id="NF008453">
    <property type="entry name" value="PRK11308.1"/>
    <property type="match status" value="2"/>
</dbReference>
<evidence type="ECO:0000256" key="2">
    <source>
        <dbReference type="ARBA" id="ARBA00005417"/>
    </source>
</evidence>
<dbReference type="SMART" id="SM00382">
    <property type="entry name" value="AAA"/>
    <property type="match status" value="2"/>
</dbReference>
<dbReference type="InterPro" id="IPR050388">
    <property type="entry name" value="ABC_Ni/Peptide_Import"/>
</dbReference>
<name>A0A4R6A3D5_9RHOB</name>
<keyword evidence="10" id="KW-1185">Reference proteome</keyword>
<feature type="domain" description="ABC transporter" evidence="8">
    <location>
        <begin position="291"/>
        <end position="540"/>
    </location>
</feature>
<dbReference type="InterPro" id="IPR017871">
    <property type="entry name" value="ABC_transporter-like_CS"/>
</dbReference>
<protein>
    <submittedName>
        <fullName evidence="9">ABC transporter ATP-binding protein</fullName>
    </submittedName>
</protein>
<accession>A0A4R6A3D5</accession>
<evidence type="ECO:0000313" key="10">
    <source>
        <dbReference type="Proteomes" id="UP000295701"/>
    </source>
</evidence>
<keyword evidence="4" id="KW-1003">Cell membrane</keyword>
<dbReference type="PROSITE" id="PS00211">
    <property type="entry name" value="ABC_TRANSPORTER_1"/>
    <property type="match status" value="2"/>
</dbReference>
<gene>
    <name evidence="9" type="ORF">E2L08_12435</name>
</gene>
<dbReference type="InterPro" id="IPR013563">
    <property type="entry name" value="Oligopep_ABC_C"/>
</dbReference>
<dbReference type="OrthoDB" id="9802264at2"/>
<comment type="similarity">
    <text evidence="2">Belongs to the ABC transporter superfamily.</text>
</comment>
<evidence type="ECO:0000256" key="6">
    <source>
        <dbReference type="ARBA" id="ARBA00022840"/>
    </source>
</evidence>
<sequence length="593" mass="64065">MTAGRDTGQGGRRPVLEIRDLGVQVATEEGAKTVLDGLSFDLAPGETLALAGESGSGKSMTALAIMGLLPKPMARISGGSIRLDGQELTGLDETAYRRIRAARVAMIFQEPMTSLNPLMTVERQLCEVLLEHGVCARGAAPARALALLRDVRLTEPERRLRQYPHELSGGMRQRVMIAMALACDPEILIADEPTTALDVTVQAEILDLIRALQDEHGTAVLMITHDMGVVAEMADRVIVLREGREVEAAPVRDLFAAPRTDYARTLLDAVPRLGSAPARPAAADAAAARMVEVEDLCVRFGISGGLLNRTVAHVHAVEGVSFHLRQGETLALVGESGCGKSTIGKALLGLVPWEGTIRVAGRPLRGLSRKAMRPVLRDIQMVFQDPGASLDARMSVGEQVVEPMRVHGLATGSELSDRAEWLFRRVGLSPDMLQRYPHEFSGGQRQRVCIARALSLSPKVIVADESVSALDVSVQAQVLDLLQELQEEDGLSYLFISHDMAVIEQVADRVMVMRLGQVVEEGTRDQVLRDPRHAYTRRLLAAVPVPDPTRGRAPLPPAEDLAEASPIFPVGCAPERLSLTDLAQGHRVAMPSI</sequence>
<proteinExistence type="inferred from homology"/>
<evidence type="ECO:0000259" key="8">
    <source>
        <dbReference type="PROSITE" id="PS50893"/>
    </source>
</evidence>
<comment type="caution">
    <text evidence="9">The sequence shown here is derived from an EMBL/GenBank/DDBJ whole genome shotgun (WGS) entry which is preliminary data.</text>
</comment>
<evidence type="ECO:0000256" key="1">
    <source>
        <dbReference type="ARBA" id="ARBA00004417"/>
    </source>
</evidence>
<dbReference type="InterPro" id="IPR003439">
    <property type="entry name" value="ABC_transporter-like_ATP-bd"/>
</dbReference>
<dbReference type="NCBIfam" id="NF007739">
    <property type="entry name" value="PRK10419.1"/>
    <property type="match status" value="2"/>
</dbReference>
<dbReference type="Proteomes" id="UP000295701">
    <property type="component" value="Unassembled WGS sequence"/>
</dbReference>
<evidence type="ECO:0000313" key="9">
    <source>
        <dbReference type="EMBL" id="TDL78100.1"/>
    </source>
</evidence>
<dbReference type="RefSeq" id="WP_133397419.1">
    <property type="nucleotide sequence ID" value="NZ_SNAA01000014.1"/>
</dbReference>